<dbReference type="FunFam" id="3.40.50.300:FF:000134">
    <property type="entry name" value="Iron-enterobactin ABC transporter ATP-binding protein"/>
    <property type="match status" value="1"/>
</dbReference>
<evidence type="ECO:0000256" key="1">
    <source>
        <dbReference type="ARBA" id="ARBA00022448"/>
    </source>
</evidence>
<dbReference type="CDD" id="cd03214">
    <property type="entry name" value="ABC_Iron-Siderophores_B12_Hemin"/>
    <property type="match status" value="1"/>
</dbReference>
<dbReference type="InterPro" id="IPR017871">
    <property type="entry name" value="ABC_transporter-like_CS"/>
</dbReference>
<dbReference type="EMBL" id="PRKQ01000002">
    <property type="protein sequence ID" value="PPB11027.1"/>
    <property type="molecule type" value="Genomic_DNA"/>
</dbReference>
<dbReference type="AlphaFoldDB" id="A0AAP8QGT7"/>
<proteinExistence type="predicted"/>
<dbReference type="PANTHER" id="PTHR42794:SF1">
    <property type="entry name" value="HEMIN IMPORT ATP-BINDING PROTEIN HMUV"/>
    <property type="match status" value="1"/>
</dbReference>
<dbReference type="PROSITE" id="PS00211">
    <property type="entry name" value="ABC_TRANSPORTER_1"/>
    <property type="match status" value="1"/>
</dbReference>
<dbReference type="Pfam" id="PF00005">
    <property type="entry name" value="ABC_tran"/>
    <property type="match status" value="1"/>
</dbReference>
<reference evidence="8 9" key="1">
    <citation type="submission" date="2018-02" db="EMBL/GenBank/DDBJ databases">
        <title>Comparative analysis of genomes of three Brevibacillus laterosporus strains producers of potent antimicrobials isolated from silage.</title>
        <authorList>
            <person name="Kojic M."/>
            <person name="Miljkovic M."/>
            <person name="Studholme D."/>
            <person name="Filipic B."/>
        </authorList>
    </citation>
    <scope>NUCLEOTIDE SEQUENCE [LARGE SCALE GENOMIC DNA]</scope>
    <source>
        <strain evidence="8 9">BGSP11</strain>
    </source>
</reference>
<keyword evidence="4" id="KW-1278">Translocase</keyword>
<evidence type="ECO:0000313" key="8">
    <source>
        <dbReference type="EMBL" id="PPB11027.1"/>
    </source>
</evidence>
<evidence type="ECO:0000259" key="6">
    <source>
        <dbReference type="PROSITE" id="PS50893"/>
    </source>
</evidence>
<dbReference type="SUPFAM" id="SSF52540">
    <property type="entry name" value="P-loop containing nucleoside triphosphate hydrolases"/>
    <property type="match status" value="1"/>
</dbReference>
<evidence type="ECO:0000313" key="9">
    <source>
        <dbReference type="Proteomes" id="UP000239759"/>
    </source>
</evidence>
<dbReference type="PANTHER" id="PTHR42794">
    <property type="entry name" value="HEMIN IMPORT ATP-BINDING PROTEIN HMUV"/>
    <property type="match status" value="1"/>
</dbReference>
<evidence type="ECO:0000256" key="3">
    <source>
        <dbReference type="ARBA" id="ARBA00022840"/>
    </source>
</evidence>
<keyword evidence="2" id="KW-0547">Nucleotide-binding</keyword>
<dbReference type="PROSITE" id="PS50893">
    <property type="entry name" value="ABC_TRANSPORTER_2"/>
    <property type="match status" value="1"/>
</dbReference>
<dbReference type="Proteomes" id="UP001077662">
    <property type="component" value="Unassembled WGS sequence"/>
</dbReference>
<feature type="region of interest" description="Disordered" evidence="5">
    <location>
        <begin position="1"/>
        <end position="20"/>
    </location>
</feature>
<dbReference type="GO" id="GO:0016887">
    <property type="term" value="F:ATP hydrolysis activity"/>
    <property type="evidence" value="ECO:0007669"/>
    <property type="project" value="InterPro"/>
</dbReference>
<keyword evidence="3 8" id="KW-0067">ATP-binding</keyword>
<dbReference type="Gene3D" id="3.40.50.300">
    <property type="entry name" value="P-loop containing nucleotide triphosphate hydrolases"/>
    <property type="match status" value="1"/>
</dbReference>
<name>A0AAP8QGT7_BRELA</name>
<protein>
    <submittedName>
        <fullName evidence="8">ABC transporter ATP-binding protein</fullName>
    </submittedName>
</protein>
<dbReference type="InterPro" id="IPR003439">
    <property type="entry name" value="ABC_transporter-like_ATP-bd"/>
</dbReference>
<sequence>MKSRRQQVTSEHKQQQNRDYSTYFNSQETLQKEQNAPVISVCDVSHRYGNQSVLQQVSIEIRAGEWLGIIGPNGSGKSTLLSLMSRAETPSAGQILVYGKDIKSYGRKKLSQHMAVLQQETIPAIHYTVQEIVEMGRFPYQSWWGTETEDSGPFIDSIMDRLQLKKLANKRLDQLSGGQRQRAALAKLMAQSPSIVLLDEPTTYLDIHYQVQFMDVVQEWQQDCGVTVVSVLHDLNLASLYCDRIIVLHDGRISAEGTPTEMMTTKRLSDVFQVNTAIVPHPKTERPQVLVCPKQRSEQLGNE</sequence>
<dbReference type="Proteomes" id="UP000239759">
    <property type="component" value="Unassembled WGS sequence"/>
</dbReference>
<accession>A0AAP8QGT7</accession>
<dbReference type="InterPro" id="IPR003593">
    <property type="entry name" value="AAA+_ATPase"/>
</dbReference>
<evidence type="ECO:0000256" key="4">
    <source>
        <dbReference type="ARBA" id="ARBA00022967"/>
    </source>
</evidence>
<comment type="caution">
    <text evidence="8">The sequence shown here is derived from an EMBL/GenBank/DDBJ whole genome shotgun (WGS) entry which is preliminary data.</text>
</comment>
<organism evidence="8 9">
    <name type="scientific">Brevibacillus laterosporus</name>
    <name type="common">Bacillus laterosporus</name>
    <dbReference type="NCBI Taxonomy" id="1465"/>
    <lineage>
        <taxon>Bacteria</taxon>
        <taxon>Bacillati</taxon>
        <taxon>Bacillota</taxon>
        <taxon>Bacilli</taxon>
        <taxon>Bacillales</taxon>
        <taxon>Paenibacillaceae</taxon>
        <taxon>Brevibacillus</taxon>
    </lineage>
</organism>
<dbReference type="InterPro" id="IPR027417">
    <property type="entry name" value="P-loop_NTPase"/>
</dbReference>
<evidence type="ECO:0000313" key="7">
    <source>
        <dbReference type="EMBL" id="MCZ0806700.1"/>
    </source>
</evidence>
<dbReference type="GO" id="GO:0005524">
    <property type="term" value="F:ATP binding"/>
    <property type="evidence" value="ECO:0007669"/>
    <property type="project" value="UniProtKB-KW"/>
</dbReference>
<evidence type="ECO:0000256" key="5">
    <source>
        <dbReference type="SAM" id="MobiDB-lite"/>
    </source>
</evidence>
<evidence type="ECO:0000256" key="2">
    <source>
        <dbReference type="ARBA" id="ARBA00022741"/>
    </source>
</evidence>
<gene>
    <name evidence="8" type="ORF">C4A77_02525</name>
    <name evidence="7" type="ORF">O0554_07165</name>
</gene>
<keyword evidence="1" id="KW-0813">Transport</keyword>
<dbReference type="EMBL" id="JAPTNE010000008">
    <property type="protein sequence ID" value="MCZ0806700.1"/>
    <property type="molecule type" value="Genomic_DNA"/>
</dbReference>
<feature type="domain" description="ABC transporter" evidence="6">
    <location>
        <begin position="39"/>
        <end position="275"/>
    </location>
</feature>
<dbReference type="SMART" id="SM00382">
    <property type="entry name" value="AAA"/>
    <property type="match status" value="1"/>
</dbReference>
<reference evidence="7" key="2">
    <citation type="submission" date="2022-09" db="EMBL/GenBank/DDBJ databases">
        <title>Genome analysis and characterization of larvicidal activity of Brevibacillus strains.</title>
        <authorList>
            <person name="Patrusheva E.V."/>
            <person name="Izotova A.O."/>
            <person name="Toshchakov S.V."/>
            <person name="Sineoky S.P."/>
        </authorList>
    </citation>
    <scope>NUCLEOTIDE SEQUENCE</scope>
    <source>
        <strain evidence="7">VKPM_B-13247</strain>
    </source>
</reference>
<dbReference type="RefSeq" id="WP_104030625.1">
    <property type="nucleotide sequence ID" value="NZ_JANSGW010000008.1"/>
</dbReference>